<evidence type="ECO:0000259" key="4">
    <source>
        <dbReference type="PROSITE" id="PS50106"/>
    </source>
</evidence>
<comment type="caution">
    <text evidence="5">The sequence shown here is derived from an EMBL/GenBank/DDBJ whole genome shotgun (WGS) entry which is preliminary data.</text>
</comment>
<dbReference type="PANTHER" id="PTHR24214:SF38">
    <property type="entry name" value="PDZ AND LIM DOMAIN PROTEIN ZASP-RELATED"/>
    <property type="match status" value="1"/>
</dbReference>
<protein>
    <recommendedName>
        <fullName evidence="4">PDZ domain-containing protein</fullName>
    </recommendedName>
</protein>
<dbReference type="InterPro" id="IPR001478">
    <property type="entry name" value="PDZ"/>
</dbReference>
<dbReference type="PANTHER" id="PTHR24214">
    <property type="entry name" value="PDZ AND LIM DOMAIN PROTEIN ZASP"/>
    <property type="match status" value="1"/>
</dbReference>
<sequence length="88" mass="9611">MSVLTLEAKLERTDSTTPWGFRMQGGKDFSSPLTIQRVNPGSLASKCGLQTGDIILKIGNTNTDTLRHKEAQNSIIAAGNRLDLLLQR</sequence>
<dbReference type="Gene3D" id="2.30.42.10">
    <property type="match status" value="1"/>
</dbReference>
<keyword evidence="3" id="KW-0862">Zinc</keyword>
<dbReference type="Proteomes" id="UP001519460">
    <property type="component" value="Unassembled WGS sequence"/>
</dbReference>
<dbReference type="GO" id="GO:0005737">
    <property type="term" value="C:cytoplasm"/>
    <property type="evidence" value="ECO:0007669"/>
    <property type="project" value="UniProtKB-SubCell"/>
</dbReference>
<keyword evidence="6" id="KW-1185">Reference proteome</keyword>
<dbReference type="PROSITE" id="PS50106">
    <property type="entry name" value="PDZ"/>
    <property type="match status" value="1"/>
</dbReference>
<comment type="subcellular location">
    <subcellularLocation>
        <location evidence="1">Cytoplasm</location>
    </subcellularLocation>
</comment>
<evidence type="ECO:0000313" key="6">
    <source>
        <dbReference type="Proteomes" id="UP001519460"/>
    </source>
</evidence>
<gene>
    <name evidence="5" type="ORF">BaRGS_00001071</name>
</gene>
<dbReference type="Pfam" id="PF00595">
    <property type="entry name" value="PDZ"/>
    <property type="match status" value="1"/>
</dbReference>
<proteinExistence type="predicted"/>
<dbReference type="AlphaFoldDB" id="A0ABD0M6Z4"/>
<keyword evidence="3" id="KW-0479">Metal-binding</keyword>
<dbReference type="FunFam" id="2.30.42.10:FF:000055">
    <property type="entry name" value="PDZ and LIM domain protein 3"/>
    <property type="match status" value="1"/>
</dbReference>
<evidence type="ECO:0000313" key="5">
    <source>
        <dbReference type="EMBL" id="KAK7507136.1"/>
    </source>
</evidence>
<reference evidence="5 6" key="1">
    <citation type="journal article" date="2023" name="Sci. Data">
        <title>Genome assembly of the Korean intertidal mud-creeper Batillaria attramentaria.</title>
        <authorList>
            <person name="Patra A.K."/>
            <person name="Ho P.T."/>
            <person name="Jun S."/>
            <person name="Lee S.J."/>
            <person name="Kim Y."/>
            <person name="Won Y.J."/>
        </authorList>
    </citation>
    <scope>NUCLEOTIDE SEQUENCE [LARGE SCALE GENOMIC DNA]</scope>
    <source>
        <strain evidence="5">Wonlab-2016</strain>
    </source>
</reference>
<dbReference type="SMART" id="SM00228">
    <property type="entry name" value="PDZ"/>
    <property type="match status" value="1"/>
</dbReference>
<evidence type="ECO:0000256" key="1">
    <source>
        <dbReference type="ARBA" id="ARBA00004496"/>
    </source>
</evidence>
<evidence type="ECO:0000256" key="2">
    <source>
        <dbReference type="ARBA" id="ARBA00022490"/>
    </source>
</evidence>
<name>A0ABD0M6Z4_9CAEN</name>
<dbReference type="InterPro" id="IPR036034">
    <property type="entry name" value="PDZ_sf"/>
</dbReference>
<dbReference type="CDD" id="cd23068">
    <property type="entry name" value="PDZ_ZASP52-like"/>
    <property type="match status" value="1"/>
</dbReference>
<evidence type="ECO:0000256" key="3">
    <source>
        <dbReference type="ARBA" id="ARBA00023038"/>
    </source>
</evidence>
<organism evidence="5 6">
    <name type="scientific">Batillaria attramentaria</name>
    <dbReference type="NCBI Taxonomy" id="370345"/>
    <lineage>
        <taxon>Eukaryota</taxon>
        <taxon>Metazoa</taxon>
        <taxon>Spiralia</taxon>
        <taxon>Lophotrochozoa</taxon>
        <taxon>Mollusca</taxon>
        <taxon>Gastropoda</taxon>
        <taxon>Caenogastropoda</taxon>
        <taxon>Sorbeoconcha</taxon>
        <taxon>Cerithioidea</taxon>
        <taxon>Batillariidae</taxon>
        <taxon>Batillaria</taxon>
    </lineage>
</organism>
<dbReference type="EMBL" id="JACVVK020000004">
    <property type="protein sequence ID" value="KAK7507136.1"/>
    <property type="molecule type" value="Genomic_DNA"/>
</dbReference>
<dbReference type="InterPro" id="IPR050604">
    <property type="entry name" value="PDZ-LIM_domain"/>
</dbReference>
<keyword evidence="3" id="KW-0440">LIM domain</keyword>
<dbReference type="SUPFAM" id="SSF50156">
    <property type="entry name" value="PDZ domain-like"/>
    <property type="match status" value="1"/>
</dbReference>
<keyword evidence="2" id="KW-0963">Cytoplasm</keyword>
<feature type="domain" description="PDZ" evidence="4">
    <location>
        <begin position="7"/>
        <end position="88"/>
    </location>
</feature>
<accession>A0ABD0M6Z4</accession>